<dbReference type="SMART" id="SM00033">
    <property type="entry name" value="CH"/>
    <property type="match status" value="1"/>
</dbReference>
<dbReference type="InterPro" id="IPR031549">
    <property type="entry name" value="ASH"/>
</dbReference>
<name>A0ABM1I277_POLDO</name>
<evidence type="ECO:0000313" key="13">
    <source>
        <dbReference type="Proteomes" id="UP000694924"/>
    </source>
</evidence>
<evidence type="ECO:0000256" key="2">
    <source>
        <dbReference type="ARBA" id="ARBA00004496"/>
    </source>
</evidence>
<dbReference type="Proteomes" id="UP000694924">
    <property type="component" value="Unplaced"/>
</dbReference>
<dbReference type="Gene3D" id="1.10.418.10">
    <property type="entry name" value="Calponin-like domain"/>
    <property type="match status" value="1"/>
</dbReference>
<evidence type="ECO:0000256" key="4">
    <source>
        <dbReference type="ARBA" id="ARBA00022553"/>
    </source>
</evidence>
<dbReference type="InterPro" id="IPR000048">
    <property type="entry name" value="IQ_motif_EF-hand-BS"/>
</dbReference>
<keyword evidence="9" id="KW-0175">Coiled coil</keyword>
<comment type="subcellular location">
    <subcellularLocation>
        <location evidence="2">Cytoplasm</location>
    </subcellularLocation>
    <subcellularLocation>
        <location evidence="1">Nucleus</location>
    </subcellularLocation>
</comment>
<dbReference type="Gene3D" id="1.20.5.190">
    <property type="match status" value="3"/>
</dbReference>
<evidence type="ECO:0000256" key="3">
    <source>
        <dbReference type="ARBA" id="ARBA00022490"/>
    </source>
</evidence>
<evidence type="ECO:0000256" key="10">
    <source>
        <dbReference type="ARBA" id="ARBA00023242"/>
    </source>
</evidence>
<dbReference type="CDD" id="cd23767">
    <property type="entry name" value="IQCD"/>
    <property type="match status" value="1"/>
</dbReference>
<dbReference type="Gene3D" id="1.20.5.1190">
    <property type="entry name" value="iswi atpase"/>
    <property type="match status" value="1"/>
</dbReference>
<dbReference type="PANTHER" id="PTHR22706">
    <property type="entry name" value="ASSEMBLY FACTOR FOR SPINDLE MICROTUBULES"/>
    <property type="match status" value="1"/>
</dbReference>
<accession>A0ABM1I277</accession>
<feature type="domain" description="Calponin-homology (CH)" evidence="12">
    <location>
        <begin position="866"/>
        <end position="998"/>
    </location>
</feature>
<dbReference type="SUPFAM" id="SSF47576">
    <property type="entry name" value="Calponin-homology domain, CH-domain"/>
    <property type="match status" value="1"/>
</dbReference>
<keyword evidence="5" id="KW-0132">Cell division</keyword>
<keyword evidence="13" id="KW-1185">Reference proteome</keyword>
<keyword evidence="4" id="KW-0597">Phosphoprotein</keyword>
<evidence type="ECO:0000259" key="12">
    <source>
        <dbReference type="PROSITE" id="PS50021"/>
    </source>
</evidence>
<keyword evidence="10" id="KW-0539">Nucleus</keyword>
<dbReference type="RefSeq" id="XP_015174314.1">
    <property type="nucleotide sequence ID" value="XM_015318828.1"/>
</dbReference>
<dbReference type="PANTHER" id="PTHR22706:SF1">
    <property type="entry name" value="ASSEMBLY FACTOR FOR SPINDLE MICROTUBULES"/>
    <property type="match status" value="1"/>
</dbReference>
<evidence type="ECO:0000313" key="14">
    <source>
        <dbReference type="RefSeq" id="XP_015174314.1"/>
    </source>
</evidence>
<keyword evidence="7" id="KW-0498">Mitosis</keyword>
<dbReference type="Pfam" id="PF00307">
    <property type="entry name" value="CH"/>
    <property type="match status" value="1"/>
</dbReference>
<evidence type="ECO:0000256" key="1">
    <source>
        <dbReference type="ARBA" id="ARBA00004123"/>
    </source>
</evidence>
<evidence type="ECO:0000256" key="7">
    <source>
        <dbReference type="ARBA" id="ARBA00022776"/>
    </source>
</evidence>
<dbReference type="PROSITE" id="PS50096">
    <property type="entry name" value="IQ"/>
    <property type="match status" value="2"/>
</dbReference>
<dbReference type="InterPro" id="IPR001715">
    <property type="entry name" value="CH_dom"/>
</dbReference>
<keyword evidence="11" id="KW-0131">Cell cycle</keyword>
<keyword evidence="8" id="KW-0112">Calmodulin-binding</keyword>
<dbReference type="PROSITE" id="PS50021">
    <property type="entry name" value="CH"/>
    <property type="match status" value="1"/>
</dbReference>
<dbReference type="CDD" id="cd21223">
    <property type="entry name" value="CH_ASPM_rpt1"/>
    <property type="match status" value="1"/>
</dbReference>
<evidence type="ECO:0000256" key="6">
    <source>
        <dbReference type="ARBA" id="ARBA00022737"/>
    </source>
</evidence>
<dbReference type="InterPro" id="IPR051185">
    <property type="entry name" value="ASPM"/>
</dbReference>
<evidence type="ECO:0000256" key="8">
    <source>
        <dbReference type="ARBA" id="ARBA00022860"/>
    </source>
</evidence>
<keyword evidence="6" id="KW-0677">Repeat</keyword>
<dbReference type="InterPro" id="IPR036872">
    <property type="entry name" value="CH_dom_sf"/>
</dbReference>
<evidence type="ECO:0000256" key="11">
    <source>
        <dbReference type="ARBA" id="ARBA00023306"/>
    </source>
</evidence>
<dbReference type="Pfam" id="PF15780">
    <property type="entry name" value="ASH"/>
    <property type="match status" value="1"/>
</dbReference>
<evidence type="ECO:0000256" key="5">
    <source>
        <dbReference type="ARBA" id="ARBA00022618"/>
    </source>
</evidence>
<organism evidence="13 14">
    <name type="scientific">Polistes dominula</name>
    <name type="common">European paper wasp</name>
    <name type="synonym">Vespa dominula</name>
    <dbReference type="NCBI Taxonomy" id="743375"/>
    <lineage>
        <taxon>Eukaryota</taxon>
        <taxon>Metazoa</taxon>
        <taxon>Ecdysozoa</taxon>
        <taxon>Arthropoda</taxon>
        <taxon>Hexapoda</taxon>
        <taxon>Insecta</taxon>
        <taxon>Pterygota</taxon>
        <taxon>Neoptera</taxon>
        <taxon>Endopterygota</taxon>
        <taxon>Hymenoptera</taxon>
        <taxon>Apocrita</taxon>
        <taxon>Aculeata</taxon>
        <taxon>Vespoidea</taxon>
        <taxon>Vespidae</taxon>
        <taxon>Polistinae</taxon>
        <taxon>Polistini</taxon>
        <taxon>Polistes</taxon>
    </lineage>
</organism>
<dbReference type="InterPro" id="IPR027417">
    <property type="entry name" value="P-loop_NTPase"/>
</dbReference>
<sequence length="1905" mass="225636">MFFQINVTPKNEKKIKSIHSNTNNDLHFTLVLGPFQPQTRITMEAFINTTVQSYLTIKNTSNRVVNITVTKKPEEDRHIDLDISRATILSNSNTIVSIKWSPKKVGCWRDVLQFTDSRRNKYDVAIITTATNPPTKCNKPSVPLGQQTNRNRRQCDDRKILKNNETTYQESYSSFDKQIKKDVSRLQNDQNKENITNLNYKHTTISSQDGCDHVFPMKSSDDFLNFIDSSAFNLTVVNTDKKLSNNKNELLNKMPSIPSIIVENTETRRETYVKETYVSSKNHSIIDRTNKEIFEDSLSLNNVDNPSEFSILINNLALEPTNVLETLSNQQKISTKGTSTLDNCKDNYVETMSVQTDGNGTYNLSPTLSINSHQNLHDISNNPLDLSLDKKNQFLQNLELCQSQKLSANLNNLSPIRSVQNEWANTPCVGVLPSSSPIQSTSNPYILVYSTRNKDSATAKDVLEADLWVKANNDHKTKMNIRRNIDFETVIQENHVRFENTTLNKTQTFDTEKSSGVCMEISPPKRYFPVKTLSRKISPKKCGQLGKEKFTQKGIIKKKVHSNIPAKKNVNLIIPEVRISKLSLANVIKKKNPNVASDQSKENNYKLQDTDSLFTKYCNPDPFAACVTEDPFISSTMYYDEKWVYNQEMIFKKWLNALLSPPEDLNTDVESSCVDIGKVWQSCKLMENSILAETKEALSARYHTDLRLNALRKAANAMYRRHEIVHVLSRTTVCIEKGILTIRTDRDLHRDIGLQKEMLELFLSYNPLWLRIGLETIYGENIPLSSNNDLVGLTRFIITRFFSDPFLKKSYPNAYHRKQQHTIFITLMNKFMIKKFLFLVYFLDYSKINKLIRHDPCLFHKKANIKDSRSILLTFSREVLSGIGDLTKVLKSYEYVVSYKQTYLDEFDYAVTNIQTDLRDGVRLCRVMELISGQSNLTRQCRVPTISRLQKIHNVDIALKALLQSGCALTGNIDTKSIADGHREKTLSLLWQIIYKYQAPRFNKAAKCIQTWWRAKLWYIRVRNYLRTYKYNAACIIQRAWRTTLAKRKLMILKEEYLKELHRKEKAIRFLQEKWRNSRRGIHDRKRFLYIRLNIIKLQRWWRRMHECRLYVKDFQNQRKAAIVIHRQWRALKEMKVQRMTYINMRNACVVIQKHWHATLLMKHDRTNYLRYRNSIVFIQIRWRFKKMYNRIKREQCKELKAVHKIELWWKSILIMRHERNNFVIMKDAVITIENWWITIMQQQKYRTMQRAAIIIQKNWRKTLVRNEYLKKKAAVVKIEAWYKCIILQKIVHRNILRMRNAVICIQRWWKNVIIARKQRNDYLKLYKATVSLQQWWRAVILSRSIREQYLLKKRSCLVIQTWWRMIKTKQQYMHLLQKRNMAATVLQRKWRSTLIMRQKQQEYKQLKLYTIKIQKRWRTLQIAKRECYEFRALKSATINIQRLFRANKISCHTRQWYVRLKQSTIIIQSYWRMRVERKKFLIKKQAALTIQVYWRAYIKGNQICSEYKLLRRVTINIQRRYRANKISTKVAQEYDALKKATIWLQIKWRAKLVARAQRKELEMYHCAAKTIQNWWWQVLFVKKCKFIGFKDKEEGQDLSQFTIRQMYRSVIISVIKIQRWYRNIREKRLYREKRLRAARIIEKWWILILKTKQETLAATIIQAAWKGYQIRKKDSNHMSKVRQRLKKATETAVPHETLGHRCRQSIDLLKKFNTIGELSMCLASLSLITRLSPKDCINLCEYNLVDYVYETYFKSNRSLPWAIVCLRATDILITFVKFPPTRSYVCVPKYALPTVKLLNDKLDHEELSLYVATLIWLLVTDEKYKKALTTCSQSMWLLDSVCKKIFKGKVKHAHYSEILRKQTNLLPSCKPDWSLFQKQHRTFTTIEYAITAILDQLDIKEYSI</sequence>
<keyword evidence="3" id="KW-0963">Cytoplasm</keyword>
<protein>
    <submittedName>
        <fullName evidence="14">Protein abnormal spindle isoform X1</fullName>
    </submittedName>
</protein>
<reference evidence="14" key="1">
    <citation type="submission" date="2025-08" db="UniProtKB">
        <authorList>
            <consortium name="RefSeq"/>
        </authorList>
    </citation>
    <scope>IDENTIFICATION</scope>
    <source>
        <tissue evidence="14">Whole body</tissue>
    </source>
</reference>
<proteinExistence type="predicted"/>
<dbReference type="SMART" id="SM00015">
    <property type="entry name" value="IQ"/>
    <property type="match status" value="11"/>
</dbReference>
<evidence type="ECO:0000256" key="9">
    <source>
        <dbReference type="ARBA" id="ARBA00023054"/>
    </source>
</evidence>
<dbReference type="GeneID" id="107065283"/>
<gene>
    <name evidence="14" type="primary">LOC107065283</name>
</gene>
<dbReference type="SUPFAM" id="SSF52540">
    <property type="entry name" value="P-loop containing nucleoside triphosphate hydrolases"/>
    <property type="match status" value="1"/>
</dbReference>
<dbReference type="Pfam" id="PF00612">
    <property type="entry name" value="IQ"/>
    <property type="match status" value="4"/>
</dbReference>